<feature type="domain" description="PAC" evidence="5">
    <location>
        <begin position="88"/>
        <end position="142"/>
    </location>
</feature>
<dbReference type="SUPFAM" id="SSF55785">
    <property type="entry name" value="PYP-like sensor domain (PAS domain)"/>
    <property type="match status" value="1"/>
</dbReference>
<feature type="domain" description="PAS" evidence="4">
    <location>
        <begin position="17"/>
        <end position="58"/>
    </location>
</feature>
<dbReference type="PROSITE" id="PS50113">
    <property type="entry name" value="PAC"/>
    <property type="match status" value="1"/>
</dbReference>
<keyword evidence="1 2" id="KW-0807">Transducer</keyword>
<evidence type="ECO:0000256" key="2">
    <source>
        <dbReference type="PROSITE-ProRule" id="PRU00284"/>
    </source>
</evidence>
<reference evidence="6 7" key="1">
    <citation type="submission" date="2021-03" db="EMBL/GenBank/DDBJ databases">
        <title>Antimicrobial resistance genes in bacteria isolated from Japanese honey, and their potential for conferring macrolide and lincosamide resistance in the American foulbrood pathogen Paenibacillus larvae.</title>
        <authorList>
            <person name="Okamoto M."/>
            <person name="Kumagai M."/>
            <person name="Kanamori H."/>
            <person name="Takamatsu D."/>
        </authorList>
    </citation>
    <scope>NUCLEOTIDE SEQUENCE [LARGE SCALE GENOMIC DNA]</scope>
    <source>
        <strain evidence="6 7">J1TS3</strain>
    </source>
</reference>
<sequence length="317" mass="35390">MKHQLSQVSPSSTQVLEEHAVLAALEQSLAMIEFDPHGKVLWANENFAQAMGYRTEELPNMHHRNFCTPDFAQGPEYHTFWSNFRNGESFQRKVQRVTKQGSLIWLEATYTPVFNDEGQVQAVVKVATDITARENAAAKVTHDLQHMAESLKSRAEAGMTRSYEIASAMKEITEKTKENMDILQTLNVQTEAIRSIVETIGNISSQTKLLALNAAIQAAHAGDYGRGFDVIAKEVQKLANQAEKSTQKVHSNVEEITGQVHNISSATIQLEEIISESFSRTEKAVHEFNGIDEAAQQLDRQAKTLVEQLQGDNVKRV</sequence>
<dbReference type="Pfam" id="PF08448">
    <property type="entry name" value="PAS_4"/>
    <property type="match status" value="1"/>
</dbReference>
<dbReference type="InterPro" id="IPR001610">
    <property type="entry name" value="PAC"/>
</dbReference>
<dbReference type="PANTHER" id="PTHR32089">
    <property type="entry name" value="METHYL-ACCEPTING CHEMOTAXIS PROTEIN MCPB"/>
    <property type="match status" value="1"/>
</dbReference>
<evidence type="ECO:0000256" key="1">
    <source>
        <dbReference type="ARBA" id="ARBA00023224"/>
    </source>
</evidence>
<gene>
    <name evidence="6" type="ORF">J1TS3_17210</name>
</gene>
<comment type="caution">
    <text evidence="6">The sequence shown here is derived from an EMBL/GenBank/DDBJ whole genome shotgun (WGS) entry which is preliminary data.</text>
</comment>
<evidence type="ECO:0000259" key="4">
    <source>
        <dbReference type="PROSITE" id="PS50112"/>
    </source>
</evidence>
<dbReference type="EMBL" id="BOQT01000005">
    <property type="protein sequence ID" value="GIN20587.1"/>
    <property type="molecule type" value="Genomic_DNA"/>
</dbReference>
<dbReference type="PROSITE" id="PS50112">
    <property type="entry name" value="PAS"/>
    <property type="match status" value="1"/>
</dbReference>
<dbReference type="InterPro" id="IPR004089">
    <property type="entry name" value="MCPsignal_dom"/>
</dbReference>
<proteinExistence type="predicted"/>
<dbReference type="PANTHER" id="PTHR32089:SF112">
    <property type="entry name" value="LYSOZYME-LIKE PROTEIN-RELATED"/>
    <property type="match status" value="1"/>
</dbReference>
<evidence type="ECO:0000259" key="5">
    <source>
        <dbReference type="PROSITE" id="PS50113"/>
    </source>
</evidence>
<evidence type="ECO:0000313" key="6">
    <source>
        <dbReference type="EMBL" id="GIN20587.1"/>
    </source>
</evidence>
<dbReference type="InterPro" id="IPR013656">
    <property type="entry name" value="PAS_4"/>
</dbReference>
<keyword evidence="7" id="KW-1185">Reference proteome</keyword>
<dbReference type="Gene3D" id="3.30.450.20">
    <property type="entry name" value="PAS domain"/>
    <property type="match status" value="1"/>
</dbReference>
<dbReference type="InterPro" id="IPR000700">
    <property type="entry name" value="PAS-assoc_C"/>
</dbReference>
<protein>
    <submittedName>
        <fullName evidence="6">Chemotaxis protein</fullName>
    </submittedName>
</protein>
<name>A0ABQ4K4C0_9BACI</name>
<evidence type="ECO:0000313" key="7">
    <source>
        <dbReference type="Proteomes" id="UP000680279"/>
    </source>
</evidence>
<dbReference type="SMART" id="SM00283">
    <property type="entry name" value="MA"/>
    <property type="match status" value="1"/>
</dbReference>
<dbReference type="InterPro" id="IPR000014">
    <property type="entry name" value="PAS"/>
</dbReference>
<dbReference type="Gene3D" id="1.10.287.950">
    <property type="entry name" value="Methyl-accepting chemotaxis protein"/>
    <property type="match status" value="1"/>
</dbReference>
<dbReference type="SUPFAM" id="SSF58104">
    <property type="entry name" value="Methyl-accepting chemotaxis protein (MCP) signaling domain"/>
    <property type="match status" value="1"/>
</dbReference>
<dbReference type="PROSITE" id="PS50111">
    <property type="entry name" value="CHEMOTAXIS_TRANSDUC_2"/>
    <property type="match status" value="1"/>
</dbReference>
<evidence type="ECO:0000259" key="3">
    <source>
        <dbReference type="PROSITE" id="PS50111"/>
    </source>
</evidence>
<dbReference type="SMART" id="SM00086">
    <property type="entry name" value="PAC"/>
    <property type="match status" value="1"/>
</dbReference>
<dbReference type="CDD" id="cd00130">
    <property type="entry name" value="PAS"/>
    <property type="match status" value="1"/>
</dbReference>
<feature type="domain" description="Methyl-accepting transducer" evidence="3">
    <location>
        <begin position="119"/>
        <end position="317"/>
    </location>
</feature>
<dbReference type="Proteomes" id="UP000680279">
    <property type="component" value="Unassembled WGS sequence"/>
</dbReference>
<organism evidence="6 7">
    <name type="scientific">Siminovitchia fordii</name>
    <dbReference type="NCBI Taxonomy" id="254759"/>
    <lineage>
        <taxon>Bacteria</taxon>
        <taxon>Bacillati</taxon>
        <taxon>Bacillota</taxon>
        <taxon>Bacilli</taxon>
        <taxon>Bacillales</taxon>
        <taxon>Bacillaceae</taxon>
        <taxon>Siminovitchia</taxon>
    </lineage>
</organism>
<dbReference type="InterPro" id="IPR035965">
    <property type="entry name" value="PAS-like_dom_sf"/>
</dbReference>
<dbReference type="Pfam" id="PF00015">
    <property type="entry name" value="MCPsignal"/>
    <property type="match status" value="1"/>
</dbReference>
<accession>A0ABQ4K4C0</accession>
<dbReference type="RefSeq" id="WP_212962822.1">
    <property type="nucleotide sequence ID" value="NZ_BOQT01000005.1"/>
</dbReference>
<dbReference type="NCBIfam" id="TIGR00229">
    <property type="entry name" value="sensory_box"/>
    <property type="match status" value="1"/>
</dbReference>